<reference evidence="2 3" key="1">
    <citation type="journal article" date="2009" name="Genome Res.">
        <title>Complete genome of the cellulolytic thermophile Acidothermus cellulolyticus 11B provides insights into its ecophysiological and evolutionary adaptations.</title>
        <authorList>
            <person name="Barabote R.D."/>
            <person name="Xie G."/>
            <person name="Leu D.H."/>
            <person name="Normand P."/>
            <person name="Necsulea A."/>
            <person name="Daubin V."/>
            <person name="Medigue C."/>
            <person name="Adney W.S."/>
            <person name="Xu X.C."/>
            <person name="Lapidus A."/>
            <person name="Parales R.E."/>
            <person name="Detter C."/>
            <person name="Pujic P."/>
            <person name="Bruce D."/>
            <person name="Lavire C."/>
            <person name="Challacombe J.F."/>
            <person name="Brettin T.S."/>
            <person name="Berry A.M."/>
        </authorList>
    </citation>
    <scope>NUCLEOTIDE SEQUENCE [LARGE SCALE GENOMIC DNA]</scope>
    <source>
        <strain evidence="3">ATCC 43068 / DSM 8971 / 11B</strain>
    </source>
</reference>
<protein>
    <submittedName>
        <fullName evidence="2">Uncharacterized protein</fullName>
    </submittedName>
</protein>
<name>A0LT37_ACIC1</name>
<dbReference type="STRING" id="351607.Acel_0824"/>
<accession>A0LT37</accession>
<keyword evidence="3" id="KW-1185">Reference proteome</keyword>
<evidence type="ECO:0000313" key="2">
    <source>
        <dbReference type="EMBL" id="ABK52597.1"/>
    </source>
</evidence>
<organism evidence="2 3">
    <name type="scientific">Acidothermus cellulolyticus (strain ATCC 43068 / DSM 8971 / 11B)</name>
    <dbReference type="NCBI Taxonomy" id="351607"/>
    <lineage>
        <taxon>Bacteria</taxon>
        <taxon>Bacillati</taxon>
        <taxon>Actinomycetota</taxon>
        <taxon>Actinomycetes</taxon>
        <taxon>Acidothermales</taxon>
        <taxon>Acidothermaceae</taxon>
        <taxon>Acidothermus</taxon>
    </lineage>
</organism>
<feature type="region of interest" description="Disordered" evidence="1">
    <location>
        <begin position="82"/>
        <end position="121"/>
    </location>
</feature>
<dbReference type="HOGENOM" id="CLU_2033033_0_0_11"/>
<sequence>MRLRRTAFSGARKTKRLPDRDLRRKVLATPQPQRACDSRNFTDGDARMRSDASTATNGGFPADSTRLPAAADGVTVRYARHQARRTANADAVMSQSFPGDDGPTGSPIDQDNCDPHALAVP</sequence>
<gene>
    <name evidence="2" type="ordered locus">Acel_0824</name>
</gene>
<proteinExistence type="predicted"/>
<dbReference type="EMBL" id="CP000481">
    <property type="protein sequence ID" value="ABK52597.1"/>
    <property type="molecule type" value="Genomic_DNA"/>
</dbReference>
<dbReference type="InParanoid" id="A0LT37"/>
<evidence type="ECO:0000256" key="1">
    <source>
        <dbReference type="SAM" id="MobiDB-lite"/>
    </source>
</evidence>
<evidence type="ECO:0000313" key="3">
    <source>
        <dbReference type="Proteomes" id="UP000008221"/>
    </source>
</evidence>
<dbReference type="KEGG" id="ace:Acel_0824"/>
<dbReference type="AlphaFoldDB" id="A0LT37"/>
<dbReference type="Proteomes" id="UP000008221">
    <property type="component" value="Chromosome"/>
</dbReference>
<feature type="compositionally biased region" description="Basic and acidic residues" evidence="1">
    <location>
        <begin position="36"/>
        <end position="50"/>
    </location>
</feature>
<feature type="region of interest" description="Disordered" evidence="1">
    <location>
        <begin position="1"/>
        <end position="66"/>
    </location>
</feature>